<dbReference type="SUPFAM" id="SSF52833">
    <property type="entry name" value="Thioredoxin-like"/>
    <property type="match status" value="2"/>
</dbReference>
<dbReference type="GO" id="GO:0015035">
    <property type="term" value="F:protein-disulfide reductase activity"/>
    <property type="evidence" value="ECO:0007669"/>
    <property type="project" value="TreeGrafter"/>
</dbReference>
<dbReference type="RefSeq" id="XP_018226490.1">
    <property type="nucleotide sequence ID" value="XM_018369841.1"/>
</dbReference>
<evidence type="ECO:0000259" key="2">
    <source>
        <dbReference type="PROSITE" id="PS51352"/>
    </source>
</evidence>
<dbReference type="GO" id="GO:0005788">
    <property type="term" value="C:endoplasmic reticulum lumen"/>
    <property type="evidence" value="ECO:0007669"/>
    <property type="project" value="TreeGrafter"/>
</dbReference>
<feature type="signal peptide" evidence="1">
    <location>
        <begin position="1"/>
        <end position="19"/>
    </location>
</feature>
<sequence length="384" mass="44563">MNLLIYFLFFFNFIKNVISLYSSQDQIQILTHKNFHSIVKNSTHLSIVEFFAPWCGYCKQIAPIYKKLAKELYGIINVIAVNCDDRQSVELCQHYEIKGFPTIKFFIPQGKEPKVENYDGPRTLRDLISASISKIPNHVKRITDNIELFLERSNMERKIILFTNKTEPNSLFKTLAVDFLNRVEFILIHQSYKKALDLFGITDFPTVIFLHKKDEPVVYSGNLVYKEMHSFIKEYVLGETQETVDNESVEEPKEKEFSLTELRSQDDLLEKCILKKGISIITLSDSASNFYLFSQIAKTYKFSYYFIDKSSLFFSLVQMMQISFGESEMILLNGKKGWYVTLSGKNPNEVLNLISAVMTGENIEKKKLDLNLIDILTKIKKEDL</sequence>
<dbReference type="Proteomes" id="UP000054454">
    <property type="component" value="Unassembled WGS sequence"/>
</dbReference>
<dbReference type="OrthoDB" id="10264505at2759"/>
<dbReference type="GO" id="GO:0034976">
    <property type="term" value="P:response to endoplasmic reticulum stress"/>
    <property type="evidence" value="ECO:0007669"/>
    <property type="project" value="TreeGrafter"/>
</dbReference>
<dbReference type="InterPro" id="IPR017937">
    <property type="entry name" value="Thioredoxin_CS"/>
</dbReference>
<evidence type="ECO:0000313" key="4">
    <source>
        <dbReference type="Proteomes" id="UP000054454"/>
    </source>
</evidence>
<dbReference type="Gene3D" id="3.40.30.10">
    <property type="entry name" value="Glutaredoxin"/>
    <property type="match status" value="2"/>
</dbReference>
<dbReference type="PANTHER" id="PTHR45815">
    <property type="entry name" value="PROTEIN DISULFIDE-ISOMERASE A6"/>
    <property type="match status" value="1"/>
</dbReference>
<organism evidence="3 4">
    <name type="scientific">Pneumocystis carinii (strain B80)</name>
    <name type="common">Rat pneumocystis pneumonia agent</name>
    <name type="synonym">Pneumocystis carinii f. sp. carinii</name>
    <dbReference type="NCBI Taxonomy" id="1408658"/>
    <lineage>
        <taxon>Eukaryota</taxon>
        <taxon>Fungi</taxon>
        <taxon>Dikarya</taxon>
        <taxon>Ascomycota</taxon>
        <taxon>Taphrinomycotina</taxon>
        <taxon>Pneumocystomycetes</taxon>
        <taxon>Pneumocystaceae</taxon>
        <taxon>Pneumocystis</taxon>
    </lineage>
</organism>
<proteinExistence type="predicted"/>
<dbReference type="VEuPathDB" id="FungiDB:T552_01252"/>
<dbReference type="PROSITE" id="PS00194">
    <property type="entry name" value="THIOREDOXIN_1"/>
    <property type="match status" value="1"/>
</dbReference>
<evidence type="ECO:0000256" key="1">
    <source>
        <dbReference type="SAM" id="SignalP"/>
    </source>
</evidence>
<accession>A0A0W4ZLQ5</accession>
<dbReference type="GO" id="GO:0016853">
    <property type="term" value="F:isomerase activity"/>
    <property type="evidence" value="ECO:0007669"/>
    <property type="project" value="UniProtKB-KW"/>
</dbReference>
<keyword evidence="4" id="KW-1185">Reference proteome</keyword>
<reference evidence="4" key="1">
    <citation type="journal article" date="2016" name="Nat. Commun.">
        <title>Genome analysis of three Pneumocystis species reveals adaptation mechanisms to life exclusively in mammalian hosts.</title>
        <authorList>
            <person name="Ma L."/>
            <person name="Chen Z."/>
            <person name="Huang D.W."/>
            <person name="Kutty G."/>
            <person name="Ishihara M."/>
            <person name="Wang H."/>
            <person name="Abouelleil A."/>
            <person name="Bishop L."/>
            <person name="Davey E."/>
            <person name="Deng R."/>
            <person name="Deng X."/>
            <person name="Fan L."/>
            <person name="Fantoni G."/>
            <person name="Fitzgerald M."/>
            <person name="Gogineni E."/>
            <person name="Goldberg J.M."/>
            <person name="Handley G."/>
            <person name="Hu X."/>
            <person name="Huber C."/>
            <person name="Jiao X."/>
            <person name="Jones K."/>
            <person name="Levin J.Z."/>
            <person name="Liu Y."/>
            <person name="Macdonald P."/>
            <person name="Melnikov A."/>
            <person name="Raley C."/>
            <person name="Sassi M."/>
            <person name="Sherman B.T."/>
            <person name="Song X."/>
            <person name="Sykes S."/>
            <person name="Tran B."/>
            <person name="Walsh L."/>
            <person name="Xia Y."/>
            <person name="Yang J."/>
            <person name="Young S."/>
            <person name="Zeng Q."/>
            <person name="Zheng X."/>
            <person name="Stephens R."/>
            <person name="Nusbaum C."/>
            <person name="Birren B.W."/>
            <person name="Azadi P."/>
            <person name="Lempicki R.A."/>
            <person name="Cuomo C.A."/>
            <person name="Kovacs J.A."/>
        </authorList>
    </citation>
    <scope>NUCLEOTIDE SEQUENCE [LARGE SCALE GENOMIC DNA]</scope>
    <source>
        <strain evidence="4">B80</strain>
    </source>
</reference>
<dbReference type="InterPro" id="IPR036249">
    <property type="entry name" value="Thioredoxin-like_sf"/>
</dbReference>
<dbReference type="EMBL" id="LFVZ01000005">
    <property type="protein sequence ID" value="KTW29297.1"/>
    <property type="molecule type" value="Genomic_DNA"/>
</dbReference>
<dbReference type="GeneID" id="28936043"/>
<feature type="domain" description="Thioredoxin" evidence="2">
    <location>
        <begin position="9"/>
        <end position="137"/>
    </location>
</feature>
<dbReference type="PROSITE" id="PS51352">
    <property type="entry name" value="THIOREDOXIN_2"/>
    <property type="match status" value="1"/>
</dbReference>
<keyword evidence="1" id="KW-0732">Signal</keyword>
<dbReference type="AlphaFoldDB" id="A0A0W4ZLQ5"/>
<dbReference type="Pfam" id="PF00085">
    <property type="entry name" value="Thioredoxin"/>
    <property type="match status" value="1"/>
</dbReference>
<protein>
    <submittedName>
        <fullName evidence="3">Protein disulfide-isomerase domain</fullName>
    </submittedName>
</protein>
<dbReference type="InterPro" id="IPR013766">
    <property type="entry name" value="Thioredoxin_domain"/>
</dbReference>
<dbReference type="PANTHER" id="PTHR45815:SF3">
    <property type="entry name" value="PROTEIN DISULFIDE-ISOMERASE A6"/>
    <property type="match status" value="1"/>
</dbReference>
<gene>
    <name evidence="3" type="ORF">T552_01252</name>
</gene>
<dbReference type="PRINTS" id="PR00421">
    <property type="entry name" value="THIOREDOXIN"/>
</dbReference>
<name>A0A0W4ZLQ5_PNEC8</name>
<evidence type="ECO:0000313" key="3">
    <source>
        <dbReference type="EMBL" id="KTW29297.1"/>
    </source>
</evidence>
<comment type="caution">
    <text evidence="3">The sequence shown here is derived from an EMBL/GenBank/DDBJ whole genome shotgun (WGS) entry which is preliminary data.</text>
</comment>
<feature type="chain" id="PRO_5006933828" evidence="1">
    <location>
        <begin position="20"/>
        <end position="384"/>
    </location>
</feature>